<dbReference type="Proteomes" id="UP000242682">
    <property type="component" value="Unassembled WGS sequence"/>
</dbReference>
<dbReference type="InterPro" id="IPR053150">
    <property type="entry name" value="Teicoplanin_resist-assoc"/>
</dbReference>
<evidence type="ECO:0000313" key="3">
    <source>
        <dbReference type="EMBL" id="PSL36185.1"/>
    </source>
</evidence>
<evidence type="ECO:0000259" key="2">
    <source>
        <dbReference type="Pfam" id="PF04892"/>
    </source>
</evidence>
<dbReference type="PANTHER" id="PTHR36834">
    <property type="entry name" value="MEMBRANE PROTEIN-RELATED"/>
    <property type="match status" value="1"/>
</dbReference>
<feature type="transmembrane region" description="Helical" evidence="1">
    <location>
        <begin position="85"/>
        <end position="105"/>
    </location>
</feature>
<name>A0A2P8GQG0_9BACL</name>
<dbReference type="NCBIfam" id="NF038403">
    <property type="entry name" value="perm_prefix_1"/>
    <property type="match status" value="1"/>
</dbReference>
<keyword evidence="1" id="KW-0472">Membrane</keyword>
<protein>
    <submittedName>
        <fullName evidence="3">VanZ like protein</fullName>
    </submittedName>
</protein>
<sequence>MEKTIKAYIERITSELECSSKDKQELAEELTDHLQLLVQEYKEKGFDQEKAISWAIREFGEAETIKEGLQASILPKKNFFHKAGWLFFGIYSAVVLWQLLIFRLIDRIVNRDSFNSYFRIYNEEGFFSAETWSLNSNIVPFKNTYLYITESQNFNLDIVLHNILGNIVVFVPLGIFLVMLFKRFHSASKVAMLGFIITVSIELAQFFLRVGQFDVDDIILNTIGAILGYYVFKSFTKTWRLLPSSKSQDTIN</sequence>
<dbReference type="PANTHER" id="PTHR36834:SF1">
    <property type="entry name" value="INTEGRAL MEMBRANE PROTEIN"/>
    <property type="match status" value="1"/>
</dbReference>
<dbReference type="AlphaFoldDB" id="A0A2P8GQG0"/>
<dbReference type="InterPro" id="IPR047928">
    <property type="entry name" value="Perm_prefix_1"/>
</dbReference>
<accession>A0A2P8GQG0</accession>
<dbReference type="InterPro" id="IPR006976">
    <property type="entry name" value="VanZ-like"/>
</dbReference>
<organism evidence="3 4">
    <name type="scientific">Planomicrobium soli</name>
    <dbReference type="NCBI Taxonomy" id="1176648"/>
    <lineage>
        <taxon>Bacteria</taxon>
        <taxon>Bacillati</taxon>
        <taxon>Bacillota</taxon>
        <taxon>Bacilli</taxon>
        <taxon>Bacillales</taxon>
        <taxon>Caryophanaceae</taxon>
        <taxon>Planomicrobium</taxon>
    </lineage>
</organism>
<dbReference type="Pfam" id="PF04892">
    <property type="entry name" value="VanZ"/>
    <property type="match status" value="1"/>
</dbReference>
<keyword evidence="1" id="KW-1133">Transmembrane helix</keyword>
<feature type="transmembrane region" description="Helical" evidence="1">
    <location>
        <begin position="163"/>
        <end position="181"/>
    </location>
</feature>
<keyword evidence="4" id="KW-1185">Reference proteome</keyword>
<feature type="transmembrane region" description="Helical" evidence="1">
    <location>
        <begin position="218"/>
        <end position="236"/>
    </location>
</feature>
<feature type="transmembrane region" description="Helical" evidence="1">
    <location>
        <begin position="193"/>
        <end position="212"/>
    </location>
</feature>
<comment type="caution">
    <text evidence="3">The sequence shown here is derived from an EMBL/GenBank/DDBJ whole genome shotgun (WGS) entry which is preliminary data.</text>
</comment>
<evidence type="ECO:0000256" key="1">
    <source>
        <dbReference type="SAM" id="Phobius"/>
    </source>
</evidence>
<evidence type="ECO:0000313" key="4">
    <source>
        <dbReference type="Proteomes" id="UP000242682"/>
    </source>
</evidence>
<feature type="domain" description="VanZ-like" evidence="2">
    <location>
        <begin position="120"/>
        <end position="234"/>
    </location>
</feature>
<reference evidence="3 4" key="1">
    <citation type="submission" date="2018-03" db="EMBL/GenBank/DDBJ databases">
        <title>Genomic Encyclopedia of Type Strains, Phase III (KMG-III): the genomes of soil and plant-associated and newly described type strains.</title>
        <authorList>
            <person name="Whitman W."/>
        </authorList>
    </citation>
    <scope>NUCLEOTIDE SEQUENCE [LARGE SCALE GENOMIC DNA]</scope>
    <source>
        <strain evidence="3 4">CGMCC 1.12259</strain>
    </source>
</reference>
<dbReference type="RefSeq" id="WP_181313644.1">
    <property type="nucleotide sequence ID" value="NZ_PYAT01000007.1"/>
</dbReference>
<gene>
    <name evidence="3" type="ORF">B0H99_1076</name>
</gene>
<keyword evidence="1" id="KW-0812">Transmembrane</keyword>
<dbReference type="EMBL" id="PYAT01000007">
    <property type="protein sequence ID" value="PSL36185.1"/>
    <property type="molecule type" value="Genomic_DNA"/>
</dbReference>
<proteinExistence type="predicted"/>